<dbReference type="KEGG" id="agv:OJF2_49800"/>
<dbReference type="CDD" id="cd02440">
    <property type="entry name" value="AdoMet_MTases"/>
    <property type="match status" value="1"/>
</dbReference>
<dbReference type="RefSeq" id="WP_148596105.1">
    <property type="nucleotide sequence ID" value="NZ_CP042997.1"/>
</dbReference>
<dbReference type="PROSITE" id="PS51625">
    <property type="entry name" value="SAM_MT_TRMB"/>
    <property type="match status" value="1"/>
</dbReference>
<evidence type="ECO:0000313" key="8">
    <source>
        <dbReference type="EMBL" id="QEH36416.1"/>
    </source>
</evidence>
<dbReference type="InterPro" id="IPR003358">
    <property type="entry name" value="tRNA_(Gua-N-7)_MeTrfase_Trmb"/>
</dbReference>
<evidence type="ECO:0000256" key="1">
    <source>
        <dbReference type="ARBA" id="ARBA00000142"/>
    </source>
</evidence>
<accession>A0A5B9W6W5</accession>
<evidence type="ECO:0000256" key="5">
    <source>
        <dbReference type="ARBA" id="ARBA00022679"/>
    </source>
</evidence>
<dbReference type="SUPFAM" id="SSF53335">
    <property type="entry name" value="S-adenosyl-L-methionine-dependent methyltransferases"/>
    <property type="match status" value="1"/>
</dbReference>
<evidence type="ECO:0000256" key="2">
    <source>
        <dbReference type="ARBA" id="ARBA00003015"/>
    </source>
</evidence>
<dbReference type="EC" id="2.1.1.33" evidence="3"/>
<dbReference type="InterPro" id="IPR029063">
    <property type="entry name" value="SAM-dependent_MTases_sf"/>
</dbReference>
<evidence type="ECO:0000256" key="4">
    <source>
        <dbReference type="ARBA" id="ARBA00022603"/>
    </source>
</evidence>
<dbReference type="Gene3D" id="3.40.50.150">
    <property type="entry name" value="Vaccinia Virus protein VP39"/>
    <property type="match status" value="1"/>
</dbReference>
<evidence type="ECO:0000256" key="7">
    <source>
        <dbReference type="ARBA" id="ARBA00022694"/>
    </source>
</evidence>
<evidence type="ECO:0000313" key="9">
    <source>
        <dbReference type="Proteomes" id="UP000324233"/>
    </source>
</evidence>
<dbReference type="Pfam" id="PF02390">
    <property type="entry name" value="Methyltransf_4"/>
    <property type="match status" value="1"/>
</dbReference>
<reference evidence="8 9" key="1">
    <citation type="submission" date="2019-08" db="EMBL/GenBank/DDBJ databases">
        <title>Deep-cultivation of Planctomycetes and their phenomic and genomic characterization uncovers novel biology.</title>
        <authorList>
            <person name="Wiegand S."/>
            <person name="Jogler M."/>
            <person name="Boedeker C."/>
            <person name="Pinto D."/>
            <person name="Vollmers J."/>
            <person name="Rivas-Marin E."/>
            <person name="Kohn T."/>
            <person name="Peeters S.H."/>
            <person name="Heuer A."/>
            <person name="Rast P."/>
            <person name="Oberbeckmann S."/>
            <person name="Bunk B."/>
            <person name="Jeske O."/>
            <person name="Meyerdierks A."/>
            <person name="Storesund J.E."/>
            <person name="Kallscheuer N."/>
            <person name="Luecker S."/>
            <person name="Lage O.M."/>
            <person name="Pohl T."/>
            <person name="Merkel B.J."/>
            <person name="Hornburger P."/>
            <person name="Mueller R.-W."/>
            <person name="Bruemmer F."/>
            <person name="Labrenz M."/>
            <person name="Spormann A.M."/>
            <person name="Op den Camp H."/>
            <person name="Overmann J."/>
            <person name="Amann R."/>
            <person name="Jetten M.S.M."/>
            <person name="Mascher T."/>
            <person name="Medema M.H."/>
            <person name="Devos D.P."/>
            <person name="Kaster A.-K."/>
            <person name="Ovreas L."/>
            <person name="Rohde M."/>
            <person name="Galperin M.Y."/>
            <person name="Jogler C."/>
        </authorList>
    </citation>
    <scope>NUCLEOTIDE SEQUENCE [LARGE SCALE GENOMIC DNA]</scope>
    <source>
        <strain evidence="8 9">OJF2</strain>
    </source>
</reference>
<keyword evidence="5 8" id="KW-0808">Transferase</keyword>
<gene>
    <name evidence="8" type="primary">trmB_2</name>
    <name evidence="8" type="ORF">OJF2_49800</name>
</gene>
<keyword evidence="4 8" id="KW-0489">Methyltransferase</keyword>
<dbReference type="AlphaFoldDB" id="A0A5B9W6W5"/>
<keyword evidence="6" id="KW-0949">S-adenosyl-L-methionine</keyword>
<name>A0A5B9W6W5_9BACT</name>
<dbReference type="OrthoDB" id="210480at2"/>
<protein>
    <recommendedName>
        <fullName evidence="3">tRNA (guanine(46)-N(7))-methyltransferase</fullName>
        <ecNumber evidence="3">2.1.1.33</ecNumber>
    </recommendedName>
</protein>
<keyword evidence="7" id="KW-0819">tRNA processing</keyword>
<comment type="catalytic activity">
    <reaction evidence="1">
        <text>guanosine(46) in tRNA + S-adenosyl-L-methionine = N(7)-methylguanosine(46) in tRNA + S-adenosyl-L-homocysteine</text>
        <dbReference type="Rhea" id="RHEA:42708"/>
        <dbReference type="Rhea" id="RHEA-COMP:10188"/>
        <dbReference type="Rhea" id="RHEA-COMP:10189"/>
        <dbReference type="ChEBI" id="CHEBI:57856"/>
        <dbReference type="ChEBI" id="CHEBI:59789"/>
        <dbReference type="ChEBI" id="CHEBI:74269"/>
        <dbReference type="ChEBI" id="CHEBI:74480"/>
        <dbReference type="EC" id="2.1.1.33"/>
    </reaction>
</comment>
<evidence type="ECO:0000256" key="3">
    <source>
        <dbReference type="ARBA" id="ARBA00011977"/>
    </source>
</evidence>
<proteinExistence type="predicted"/>
<evidence type="ECO:0000256" key="6">
    <source>
        <dbReference type="ARBA" id="ARBA00022691"/>
    </source>
</evidence>
<dbReference type="GO" id="GO:0008176">
    <property type="term" value="F:tRNA (guanine(46)-N7)-methyltransferase activity"/>
    <property type="evidence" value="ECO:0007669"/>
    <property type="project" value="UniProtKB-EC"/>
</dbReference>
<dbReference type="PANTHER" id="PTHR23417">
    <property type="entry name" value="3-DEOXY-D-MANNO-OCTULOSONIC-ACID TRANSFERASE/TRNA GUANINE-N 7 - -METHYLTRANSFERASE"/>
    <property type="match status" value="1"/>
</dbReference>
<dbReference type="EMBL" id="CP042997">
    <property type="protein sequence ID" value="QEH36416.1"/>
    <property type="molecule type" value="Genomic_DNA"/>
</dbReference>
<comment type="function">
    <text evidence="2">Catalyzes the formation of N(7)-methylguanine at position 46 (m7G46) in tRNA.</text>
</comment>
<organism evidence="8 9">
    <name type="scientific">Aquisphaera giovannonii</name>
    <dbReference type="NCBI Taxonomy" id="406548"/>
    <lineage>
        <taxon>Bacteria</taxon>
        <taxon>Pseudomonadati</taxon>
        <taxon>Planctomycetota</taxon>
        <taxon>Planctomycetia</taxon>
        <taxon>Isosphaerales</taxon>
        <taxon>Isosphaeraceae</taxon>
        <taxon>Aquisphaera</taxon>
    </lineage>
</organism>
<sequence>MQPGDIETELGLPIPGRILEEAEWARTAVKRLPEPGPLDWAAIFGRQAPLVLDLGCGNGRFTLGSALARPELNHFAIDVLPVVIRYATRRANQRGLHNVRFAVKDAQTFLRSYVGDAAAAEMHLYHPQPFHDPREAHRRVVTPAFVGDVHRGLAPGGLFVVQTDNPDYWHYMTKILPYFFVFEEHEGVWPDAPAGRSRREIVARQRGLHIFRGVGTRRDDLDHAEALELAASLPEPRFRTRGPWIELDRWEERNR</sequence>
<keyword evidence="9" id="KW-1185">Reference proteome</keyword>
<dbReference type="PANTHER" id="PTHR23417:SF14">
    <property type="entry name" value="PENTACOTRIPEPTIDE-REPEAT REGION OF PRORP DOMAIN-CONTAINING PROTEIN"/>
    <property type="match status" value="1"/>
</dbReference>
<dbReference type="GO" id="GO:0043527">
    <property type="term" value="C:tRNA methyltransferase complex"/>
    <property type="evidence" value="ECO:0007669"/>
    <property type="project" value="TreeGrafter"/>
</dbReference>
<dbReference type="Proteomes" id="UP000324233">
    <property type="component" value="Chromosome"/>
</dbReference>